<dbReference type="InterPro" id="IPR050999">
    <property type="entry name" value="ADP-ribosyltransferase_ARG"/>
</dbReference>
<dbReference type="PROSITE" id="PS50918">
    <property type="entry name" value="WWE"/>
    <property type="match status" value="1"/>
</dbReference>
<comment type="catalytic activity">
    <reaction evidence="9 10">
        <text>L-arginyl-[protein] + NAD(+) = N(omega)-(ADP-D-ribosyl)-L-arginyl-[protein] + nicotinamide + H(+)</text>
        <dbReference type="Rhea" id="RHEA:19149"/>
        <dbReference type="Rhea" id="RHEA-COMP:10532"/>
        <dbReference type="Rhea" id="RHEA-COMP:15087"/>
        <dbReference type="ChEBI" id="CHEBI:15378"/>
        <dbReference type="ChEBI" id="CHEBI:17154"/>
        <dbReference type="ChEBI" id="CHEBI:29965"/>
        <dbReference type="ChEBI" id="CHEBI:57540"/>
        <dbReference type="ChEBI" id="CHEBI:142554"/>
        <dbReference type="EC" id="2.4.2.31"/>
    </reaction>
</comment>
<evidence type="ECO:0000256" key="9">
    <source>
        <dbReference type="ARBA" id="ARBA00047597"/>
    </source>
</evidence>
<comment type="caution">
    <text evidence="13">The sequence shown here is derived from an EMBL/GenBank/DDBJ whole genome shotgun (WGS) entry which is preliminary data.</text>
</comment>
<dbReference type="GO" id="GO:0106274">
    <property type="term" value="F:NAD+-protein-arginine ADP-ribosyltransferase activity"/>
    <property type="evidence" value="ECO:0007669"/>
    <property type="project" value="UniProtKB-EC"/>
</dbReference>
<evidence type="ECO:0000256" key="11">
    <source>
        <dbReference type="SAM" id="MobiDB-lite"/>
    </source>
</evidence>
<dbReference type="Pfam" id="PF01129">
    <property type="entry name" value="ART"/>
    <property type="match status" value="1"/>
</dbReference>
<keyword evidence="5 10" id="KW-0328">Glycosyltransferase</keyword>
<evidence type="ECO:0000313" key="15">
    <source>
        <dbReference type="Proteomes" id="UP000677228"/>
    </source>
</evidence>
<evidence type="ECO:0000256" key="10">
    <source>
        <dbReference type="RuleBase" id="RU361228"/>
    </source>
</evidence>
<dbReference type="Pfam" id="PF02825">
    <property type="entry name" value="WWE"/>
    <property type="match status" value="1"/>
</dbReference>
<dbReference type="Proteomes" id="UP000677228">
    <property type="component" value="Unassembled WGS sequence"/>
</dbReference>
<dbReference type="GO" id="GO:0016779">
    <property type="term" value="F:nucleotidyltransferase activity"/>
    <property type="evidence" value="ECO:0007669"/>
    <property type="project" value="UniProtKB-KW"/>
</dbReference>
<accession>A0A8S2F8I5</accession>
<gene>
    <name evidence="13" type="ORF">OVA965_LOCUS31707</name>
    <name evidence="14" type="ORF">TMI583_LOCUS32543</name>
</gene>
<dbReference type="InterPro" id="IPR000768">
    <property type="entry name" value="ART"/>
</dbReference>
<feature type="domain" description="WWE" evidence="12">
    <location>
        <begin position="22"/>
        <end position="107"/>
    </location>
</feature>
<dbReference type="InterPro" id="IPR037197">
    <property type="entry name" value="WWE_dom_sf"/>
</dbReference>
<keyword evidence="10" id="KW-0520">NAD</keyword>
<dbReference type="EC" id="2.4.2.31" evidence="10"/>
<dbReference type="Gene3D" id="3.30.720.50">
    <property type="match status" value="1"/>
</dbReference>
<evidence type="ECO:0000313" key="14">
    <source>
        <dbReference type="EMBL" id="CAF4180872.1"/>
    </source>
</evidence>
<evidence type="ECO:0000256" key="3">
    <source>
        <dbReference type="ARBA" id="ARBA00022525"/>
    </source>
</evidence>
<dbReference type="Proteomes" id="UP000682733">
    <property type="component" value="Unassembled WGS sequence"/>
</dbReference>
<evidence type="ECO:0000256" key="1">
    <source>
        <dbReference type="ARBA" id="ARBA00004613"/>
    </source>
</evidence>
<dbReference type="InterPro" id="IPR004170">
    <property type="entry name" value="WWE_dom"/>
</dbReference>
<dbReference type="GO" id="GO:0005576">
    <property type="term" value="C:extracellular region"/>
    <property type="evidence" value="ECO:0007669"/>
    <property type="project" value="UniProtKB-SubCell"/>
</dbReference>
<evidence type="ECO:0000313" key="13">
    <source>
        <dbReference type="EMBL" id="CAF1371790.1"/>
    </source>
</evidence>
<evidence type="ECO:0000259" key="12">
    <source>
        <dbReference type="PROSITE" id="PS50918"/>
    </source>
</evidence>
<evidence type="ECO:0000256" key="7">
    <source>
        <dbReference type="ARBA" id="ARBA00022695"/>
    </source>
</evidence>
<dbReference type="SUPFAM" id="SSF117839">
    <property type="entry name" value="WWE domain"/>
    <property type="match status" value="1"/>
</dbReference>
<dbReference type="GO" id="GO:0003950">
    <property type="term" value="F:NAD+ poly-ADP-ribosyltransferase activity"/>
    <property type="evidence" value="ECO:0007669"/>
    <property type="project" value="TreeGrafter"/>
</dbReference>
<keyword evidence="6 10" id="KW-0808">Transferase</keyword>
<protein>
    <recommendedName>
        <fullName evidence="10">NAD(P)(+)--arginine ADP-ribosyltransferase</fullName>
        <ecNumber evidence="10">2.4.2.31</ecNumber>
    </recommendedName>
    <alternativeName>
        <fullName evidence="10">Mono(ADP-ribosyl)transferase</fullName>
    </alternativeName>
</protein>
<comment type="subcellular location">
    <subcellularLocation>
        <location evidence="1">Secreted</location>
    </subcellularLocation>
</comment>
<keyword evidence="3" id="KW-0964">Secreted</keyword>
<evidence type="ECO:0000256" key="5">
    <source>
        <dbReference type="ARBA" id="ARBA00022676"/>
    </source>
</evidence>
<reference evidence="13" key="1">
    <citation type="submission" date="2021-02" db="EMBL/GenBank/DDBJ databases">
        <authorList>
            <person name="Nowell W R."/>
        </authorList>
    </citation>
    <scope>NUCLEOTIDE SEQUENCE</scope>
</reference>
<keyword evidence="7" id="KW-0548">Nucleotidyltransferase</keyword>
<name>A0A8S2F8I5_9BILA</name>
<comment type="similarity">
    <text evidence="2 10">Belongs to the Arg-specific ADP-ribosyltransferase family.</text>
</comment>
<evidence type="ECO:0000256" key="6">
    <source>
        <dbReference type="ARBA" id="ARBA00022679"/>
    </source>
</evidence>
<feature type="region of interest" description="Disordered" evidence="11">
    <location>
        <begin position="1"/>
        <end position="35"/>
    </location>
</feature>
<keyword evidence="10" id="KW-0521">NADP</keyword>
<dbReference type="SUPFAM" id="SSF56399">
    <property type="entry name" value="ADP-ribosylation"/>
    <property type="match status" value="1"/>
</dbReference>
<proteinExistence type="inferred from homology"/>
<evidence type="ECO:0000256" key="2">
    <source>
        <dbReference type="ARBA" id="ARBA00009558"/>
    </source>
</evidence>
<keyword evidence="4" id="KW-0800">Toxin</keyword>
<dbReference type="Gene3D" id="3.90.176.10">
    <property type="entry name" value="Toxin ADP-ribosyltransferase, Chain A, domain 1"/>
    <property type="match status" value="1"/>
</dbReference>
<dbReference type="PANTHER" id="PTHR10339:SF25">
    <property type="entry name" value="SECRETED EXOENZYME S"/>
    <property type="match status" value="1"/>
</dbReference>
<dbReference type="PROSITE" id="PS51996">
    <property type="entry name" value="TR_MART"/>
    <property type="match status" value="1"/>
</dbReference>
<sequence length="390" mass="44875">MTGRISLKQIQKPPNKKIKSKNLSANLETEGADQPRAQWYWKSNSDPWSNGSEEWTKYSDIESAIIEEAFNRKNKTKLAEMDNYWINLNDSIQISKSDPNKHRQIKWVLTSRNGSQGLREERFFVTPALSKTFNDDWGKEAYIFLSQWRKDKELSDAEIVEQAANGIIIEGEQLGQHCNSQYLARQLIAVKNKKREEIYNRCIHLYTMECFLYKLINKALRETATSKINTLRPFCYILFRSWLNTATKHAAELYRCVNIDQNTLKSYAEAAGQDRCWNGFTSTSKNRQKAQNFGNTLFIIDATQNGGLDISQHSDYDEEEVIFPPATTFTIMEVKKTTTKTYVYLKITNNTLTKPTPTFVPQTPISLSSDEHCCVESEMPSGAIEHLGDR</sequence>
<keyword evidence="8" id="KW-0843">Virulence</keyword>
<dbReference type="EMBL" id="CAJOBA010045748">
    <property type="protein sequence ID" value="CAF4180872.1"/>
    <property type="molecule type" value="Genomic_DNA"/>
</dbReference>
<dbReference type="AlphaFoldDB" id="A0A8S2F8I5"/>
<evidence type="ECO:0000256" key="4">
    <source>
        <dbReference type="ARBA" id="ARBA00022656"/>
    </source>
</evidence>
<dbReference type="PANTHER" id="PTHR10339">
    <property type="entry name" value="ADP-RIBOSYLTRANSFERASE"/>
    <property type="match status" value="1"/>
</dbReference>
<evidence type="ECO:0000256" key="8">
    <source>
        <dbReference type="ARBA" id="ARBA00023026"/>
    </source>
</evidence>
<dbReference type="EMBL" id="CAJNOK010024077">
    <property type="protein sequence ID" value="CAF1371790.1"/>
    <property type="molecule type" value="Genomic_DNA"/>
</dbReference>
<dbReference type="GO" id="GO:0090729">
    <property type="term" value="F:toxin activity"/>
    <property type="evidence" value="ECO:0007669"/>
    <property type="project" value="UniProtKB-KW"/>
</dbReference>
<organism evidence="13 15">
    <name type="scientific">Didymodactylos carnosus</name>
    <dbReference type="NCBI Taxonomy" id="1234261"/>
    <lineage>
        <taxon>Eukaryota</taxon>
        <taxon>Metazoa</taxon>
        <taxon>Spiralia</taxon>
        <taxon>Gnathifera</taxon>
        <taxon>Rotifera</taxon>
        <taxon>Eurotatoria</taxon>
        <taxon>Bdelloidea</taxon>
        <taxon>Philodinida</taxon>
        <taxon>Philodinidae</taxon>
        <taxon>Didymodactylos</taxon>
    </lineage>
</organism>